<evidence type="ECO:0000313" key="3">
    <source>
        <dbReference type="Proteomes" id="UP001649230"/>
    </source>
</evidence>
<protein>
    <submittedName>
        <fullName evidence="2">HPP family protein</fullName>
    </submittedName>
</protein>
<evidence type="ECO:0000313" key="2">
    <source>
        <dbReference type="EMBL" id="UJF35838.1"/>
    </source>
</evidence>
<proteinExistence type="predicted"/>
<feature type="transmembrane region" description="Helical" evidence="1">
    <location>
        <begin position="114"/>
        <end position="133"/>
    </location>
</feature>
<feature type="transmembrane region" description="Helical" evidence="1">
    <location>
        <begin position="58"/>
        <end position="84"/>
    </location>
</feature>
<keyword evidence="1" id="KW-1133">Transmembrane helix</keyword>
<feature type="transmembrane region" description="Helical" evidence="1">
    <location>
        <begin position="91"/>
        <end position="108"/>
    </location>
</feature>
<evidence type="ECO:0000256" key="1">
    <source>
        <dbReference type="SAM" id="Phobius"/>
    </source>
</evidence>
<keyword evidence="1" id="KW-0812">Transmembrane</keyword>
<organism evidence="2 3">
    <name type="scientific">Paenibacillus hexagrammi</name>
    <dbReference type="NCBI Taxonomy" id="2908839"/>
    <lineage>
        <taxon>Bacteria</taxon>
        <taxon>Bacillati</taxon>
        <taxon>Bacillota</taxon>
        <taxon>Bacilli</taxon>
        <taxon>Bacillales</taxon>
        <taxon>Paenibacillaceae</taxon>
        <taxon>Paenibacillus</taxon>
    </lineage>
</organism>
<dbReference type="Proteomes" id="UP001649230">
    <property type="component" value="Chromosome"/>
</dbReference>
<sequence>MNVKIIVCSLFLMLIYMISLQINSMHMLFYPTLGAFGFLFSSRQSSLFEMGKMLLGATAGSIIGAGLYMMYSGPVTIFIAALLVMKMIVTFKLNSPPIMAICLIPYFSHPVTPWLAPIFTLISLGCLFLTLWLSDRIVQRMQAHPLLSRLWVRNRLLQEGHNKTVSS</sequence>
<dbReference type="RefSeq" id="WP_235122395.1">
    <property type="nucleotide sequence ID" value="NZ_CP090978.1"/>
</dbReference>
<gene>
    <name evidence="2" type="ORF">L0M14_12605</name>
</gene>
<dbReference type="EMBL" id="CP090978">
    <property type="protein sequence ID" value="UJF35838.1"/>
    <property type="molecule type" value="Genomic_DNA"/>
</dbReference>
<reference evidence="2 3" key="1">
    <citation type="journal article" date="2024" name="Int. J. Syst. Evol. Microbiol.">
        <title>Paenibacillus hexagrammi sp. nov., a novel bacterium isolated from the gut content of Hexagrammos agrammus.</title>
        <authorList>
            <person name="Jung H.K."/>
            <person name="Kim D.G."/>
            <person name="Zin H."/>
            <person name="Park J."/>
            <person name="Jung H."/>
            <person name="Kim Y.O."/>
            <person name="Kong H.J."/>
            <person name="Kim J.W."/>
            <person name="Kim Y.S."/>
        </authorList>
    </citation>
    <scope>NUCLEOTIDE SEQUENCE [LARGE SCALE GENOMIC DNA]</scope>
    <source>
        <strain evidence="2 3">YPD9-1</strain>
    </source>
</reference>
<name>A0ABY3SPG1_9BACL</name>
<keyword evidence="3" id="KW-1185">Reference proteome</keyword>
<keyword evidence="1" id="KW-0472">Membrane</keyword>
<accession>A0ABY3SPG1</accession>